<dbReference type="OMA" id="PEKQMRT"/>
<dbReference type="EMBL" id="DS480479">
    <property type="protein sequence ID" value="EDO15135.1"/>
    <property type="molecule type" value="Genomic_DNA"/>
</dbReference>
<feature type="compositionally biased region" description="Acidic residues" evidence="1">
    <location>
        <begin position="321"/>
        <end position="331"/>
    </location>
</feature>
<feature type="region of interest" description="Disordered" evidence="1">
    <location>
        <begin position="86"/>
        <end position="106"/>
    </location>
</feature>
<sequence length="410" mass="46337">MNSVVGSAIGSEEDEESCYMTPREGTNDGDKVIIVQSMMGAVLEESKFAGKPSENRIAKRTFDAIDDNDVMEKINNNNVDIEVEVDVEGEDEEKEKGKENEKEKKGELGMDVAEKVEEKEKEIKIIRPDPKTLDEVSQRRNDLALAIKNFSSSIQPLEFESYSDYFIIHNFKKGRSASGRVDINVLRRREHSIYYTRIKRKDDKNGSESNSSTPNNLSDDSDSGTSHNLDKLNKDKYLGTSKSATPLGLTSSQTRITRSRISNNSSQNIQVIEQPTNSKPANLITCDISLKSIIPTPVPDGTIRRSSRISQKSTNPSLKEESDEEELDDLDDNPRIHDLFESLVPKVKKPYRRSDWILPTRSRYTPEKQLQTKPEYEVVKMNELVCTERVQAILSRFEGGVAGVRKKGWL</sequence>
<evidence type="ECO:0000256" key="1">
    <source>
        <dbReference type="SAM" id="MobiDB-lite"/>
    </source>
</evidence>
<evidence type="ECO:0000313" key="3">
    <source>
        <dbReference type="Proteomes" id="UP000000267"/>
    </source>
</evidence>
<dbReference type="KEGG" id="vpo:Kpol_413p10"/>
<dbReference type="HOGENOM" id="CLU_055872_1_0_1"/>
<reference evidence="2 3" key="1">
    <citation type="journal article" date="2007" name="Proc. Natl. Acad. Sci. U.S.A.">
        <title>Independent sorting-out of thousands of duplicated gene pairs in two yeast species descended from a whole-genome duplication.</title>
        <authorList>
            <person name="Scannell D.R."/>
            <person name="Frank A.C."/>
            <person name="Conant G.C."/>
            <person name="Byrne K.P."/>
            <person name="Woolfit M."/>
            <person name="Wolfe K.H."/>
        </authorList>
    </citation>
    <scope>NUCLEOTIDE SEQUENCE [LARGE SCALE GENOMIC DNA]</scope>
    <source>
        <strain evidence="3">ATCC 22028 / DSM 70294 / BCRC 21397 / CBS 2163 / NBRC 10782 / NRRL Y-8283 / UCD 57-17</strain>
    </source>
</reference>
<keyword evidence="3" id="KW-1185">Reference proteome</keyword>
<proteinExistence type="predicted"/>
<evidence type="ECO:0000313" key="2">
    <source>
        <dbReference type="EMBL" id="EDO15135.1"/>
    </source>
</evidence>
<feature type="compositionally biased region" description="Basic and acidic residues" evidence="1">
    <location>
        <begin position="94"/>
        <end position="106"/>
    </location>
</feature>
<dbReference type="AlphaFoldDB" id="A7TRH5"/>
<feature type="compositionally biased region" description="Polar residues" evidence="1">
    <location>
        <begin position="207"/>
        <end position="227"/>
    </location>
</feature>
<feature type="region of interest" description="Disordered" evidence="1">
    <location>
        <begin position="297"/>
        <end position="331"/>
    </location>
</feature>
<dbReference type="OrthoDB" id="4036116at2759"/>
<dbReference type="STRING" id="436907.A7TRH5"/>
<feature type="compositionally biased region" description="Basic and acidic residues" evidence="1">
    <location>
        <begin position="228"/>
        <end position="237"/>
    </location>
</feature>
<dbReference type="eggNOG" id="ENOG502S1B3">
    <property type="taxonomic scope" value="Eukaryota"/>
</dbReference>
<dbReference type="InParanoid" id="A7TRH5"/>
<feature type="compositionally biased region" description="Polar residues" evidence="1">
    <location>
        <begin position="308"/>
        <end position="317"/>
    </location>
</feature>
<feature type="region of interest" description="Disordered" evidence="1">
    <location>
        <begin position="197"/>
        <end position="262"/>
    </location>
</feature>
<dbReference type="FunCoup" id="A7TRH5">
    <property type="interactions" value="136"/>
</dbReference>
<gene>
    <name evidence="2" type="ORF">Kpol_413p10</name>
</gene>
<accession>A7TRH5</accession>
<organism evidence="3">
    <name type="scientific">Vanderwaltozyma polyspora (strain ATCC 22028 / DSM 70294 / BCRC 21397 / CBS 2163 / NBRC 10782 / NRRL Y-8283 / UCD 57-17)</name>
    <name type="common">Kluyveromyces polysporus</name>
    <dbReference type="NCBI Taxonomy" id="436907"/>
    <lineage>
        <taxon>Eukaryota</taxon>
        <taxon>Fungi</taxon>
        <taxon>Dikarya</taxon>
        <taxon>Ascomycota</taxon>
        <taxon>Saccharomycotina</taxon>
        <taxon>Saccharomycetes</taxon>
        <taxon>Saccharomycetales</taxon>
        <taxon>Saccharomycetaceae</taxon>
        <taxon>Vanderwaltozyma</taxon>
    </lineage>
</organism>
<protein>
    <submittedName>
        <fullName evidence="2">Uncharacterized protein</fullName>
    </submittedName>
</protein>
<feature type="compositionally biased region" description="Low complexity" evidence="1">
    <location>
        <begin position="250"/>
        <end position="262"/>
    </location>
</feature>
<dbReference type="GeneID" id="5543192"/>
<dbReference type="PhylomeDB" id="A7TRH5"/>
<feature type="region of interest" description="Disordered" evidence="1">
    <location>
        <begin position="1"/>
        <end position="28"/>
    </location>
</feature>
<dbReference type="Proteomes" id="UP000000267">
    <property type="component" value="Unassembled WGS sequence"/>
</dbReference>
<dbReference type="RefSeq" id="XP_001642993.1">
    <property type="nucleotide sequence ID" value="XM_001642943.1"/>
</dbReference>
<name>A7TRH5_VANPO</name>